<gene>
    <name evidence="1" type="ORF">B296_00012127</name>
</gene>
<name>A0A427ACL4_ENSVE</name>
<dbReference type="EMBL" id="AMZH03002931">
    <property type="protein sequence ID" value="RRT73936.1"/>
    <property type="molecule type" value="Genomic_DNA"/>
</dbReference>
<organism evidence="1 2">
    <name type="scientific">Ensete ventricosum</name>
    <name type="common">Abyssinian banana</name>
    <name type="synonym">Musa ensete</name>
    <dbReference type="NCBI Taxonomy" id="4639"/>
    <lineage>
        <taxon>Eukaryota</taxon>
        <taxon>Viridiplantae</taxon>
        <taxon>Streptophyta</taxon>
        <taxon>Embryophyta</taxon>
        <taxon>Tracheophyta</taxon>
        <taxon>Spermatophyta</taxon>
        <taxon>Magnoliopsida</taxon>
        <taxon>Liliopsida</taxon>
        <taxon>Zingiberales</taxon>
        <taxon>Musaceae</taxon>
        <taxon>Ensete</taxon>
    </lineage>
</organism>
<dbReference type="AlphaFoldDB" id="A0A427ACL4"/>
<accession>A0A427ACL4</accession>
<sequence>VEVITSINIEPLLPNRVSYTRSLSRASDKLRSFRSYLKWVCANQSDDKYALLVPLPLGHFRPYHLSLRSLICPDLSCL</sequence>
<comment type="caution">
    <text evidence="1">The sequence shown here is derived from an EMBL/GenBank/DDBJ whole genome shotgun (WGS) entry which is preliminary data.</text>
</comment>
<evidence type="ECO:0000313" key="2">
    <source>
        <dbReference type="Proteomes" id="UP000287651"/>
    </source>
</evidence>
<evidence type="ECO:0000313" key="1">
    <source>
        <dbReference type="EMBL" id="RRT73936.1"/>
    </source>
</evidence>
<feature type="non-terminal residue" evidence="1">
    <location>
        <position position="1"/>
    </location>
</feature>
<protein>
    <submittedName>
        <fullName evidence="1">Uncharacterized protein</fullName>
    </submittedName>
</protein>
<proteinExistence type="predicted"/>
<dbReference type="Proteomes" id="UP000287651">
    <property type="component" value="Unassembled WGS sequence"/>
</dbReference>
<reference evidence="1 2" key="1">
    <citation type="journal article" date="2014" name="Agronomy (Basel)">
        <title>A Draft Genome Sequence for Ensete ventricosum, the Drought-Tolerant Tree Against Hunger.</title>
        <authorList>
            <person name="Harrison J."/>
            <person name="Moore K.A."/>
            <person name="Paszkiewicz K."/>
            <person name="Jones T."/>
            <person name="Grant M."/>
            <person name="Ambacheew D."/>
            <person name="Muzemil S."/>
            <person name="Studholme D.J."/>
        </authorList>
    </citation>
    <scope>NUCLEOTIDE SEQUENCE [LARGE SCALE GENOMIC DNA]</scope>
</reference>